<dbReference type="PANTHER" id="PTHR43433">
    <property type="entry name" value="HYDROLASE, ALPHA/BETA FOLD FAMILY PROTEIN"/>
    <property type="match status" value="1"/>
</dbReference>
<comment type="caution">
    <text evidence="2">The sequence shown here is derived from an EMBL/GenBank/DDBJ whole genome shotgun (WGS) entry which is preliminary data.</text>
</comment>
<evidence type="ECO:0000313" key="2">
    <source>
        <dbReference type="EMBL" id="MCS0585542.1"/>
    </source>
</evidence>
<accession>A0ABT2A031</accession>
<keyword evidence="3" id="KW-1185">Reference proteome</keyword>
<dbReference type="RefSeq" id="WP_258820062.1">
    <property type="nucleotide sequence ID" value="NZ_JANUGW010000046.1"/>
</dbReference>
<dbReference type="PRINTS" id="PR00111">
    <property type="entry name" value="ABHYDROLASE"/>
</dbReference>
<dbReference type="InterPro" id="IPR000073">
    <property type="entry name" value="AB_hydrolase_1"/>
</dbReference>
<organism evidence="2 3">
    <name type="scientific">Massilia pinisoli</name>
    <dbReference type="NCBI Taxonomy" id="1772194"/>
    <lineage>
        <taxon>Bacteria</taxon>
        <taxon>Pseudomonadati</taxon>
        <taxon>Pseudomonadota</taxon>
        <taxon>Betaproteobacteria</taxon>
        <taxon>Burkholderiales</taxon>
        <taxon>Oxalobacteraceae</taxon>
        <taxon>Telluria group</taxon>
        <taxon>Massilia</taxon>
    </lineage>
</organism>
<dbReference type="GO" id="GO:0016787">
    <property type="term" value="F:hydrolase activity"/>
    <property type="evidence" value="ECO:0007669"/>
    <property type="project" value="UniProtKB-KW"/>
</dbReference>
<proteinExistence type="predicted"/>
<dbReference type="Pfam" id="PF00561">
    <property type="entry name" value="Abhydrolase_1"/>
    <property type="match status" value="1"/>
</dbReference>
<gene>
    <name evidence="2" type="ORF">NX784_28585</name>
</gene>
<dbReference type="Proteomes" id="UP001204151">
    <property type="component" value="Unassembled WGS sequence"/>
</dbReference>
<sequence>MIEADLVLDDGRTLHFYDQGPSDDGSLPVFWLHGTPNIGRPPEPLFADAARLGLRWLGYDRPGYGGSTPHEGRNVASAAHDVVRIADRLGIDRFAVMGHSGGGPHALACAALLPERVLAVASMAGLAPFDAEGLDWFAGMRPSGAAGLRAARAGRAAKAAHEAAHPEFDRALFTEADWVALAGPWSWFDSVVGPALINGPGGLVDDDVAYVTPWGFDCGQITRPVLLLHGGQDRMVPSSHGEWLARHCPAAALWLQPEDGHLSILSAAPRALAWLREHAVP</sequence>
<evidence type="ECO:0000313" key="3">
    <source>
        <dbReference type="Proteomes" id="UP001204151"/>
    </source>
</evidence>
<dbReference type="PANTHER" id="PTHR43433:SF5">
    <property type="entry name" value="AB HYDROLASE-1 DOMAIN-CONTAINING PROTEIN"/>
    <property type="match status" value="1"/>
</dbReference>
<dbReference type="InterPro" id="IPR029058">
    <property type="entry name" value="AB_hydrolase_fold"/>
</dbReference>
<evidence type="ECO:0000259" key="1">
    <source>
        <dbReference type="Pfam" id="PF00561"/>
    </source>
</evidence>
<reference evidence="2 3" key="1">
    <citation type="submission" date="2022-08" db="EMBL/GenBank/DDBJ databases">
        <title>Reclassification of Massilia species as members of the genera Telluria, Duganella, Pseudoduganella, Mokoshia gen. nov. and Zemynaea gen. nov. using orthogonal and non-orthogonal genome-based approaches.</title>
        <authorList>
            <person name="Bowman J.P."/>
        </authorList>
    </citation>
    <scope>NUCLEOTIDE SEQUENCE [LARGE SCALE GENOMIC DNA]</scope>
    <source>
        <strain evidence="2 3">JCM 31316</strain>
    </source>
</reference>
<name>A0ABT2A031_9BURK</name>
<dbReference type="InterPro" id="IPR050471">
    <property type="entry name" value="AB_hydrolase"/>
</dbReference>
<dbReference type="Gene3D" id="3.40.50.1820">
    <property type="entry name" value="alpha/beta hydrolase"/>
    <property type="match status" value="1"/>
</dbReference>
<dbReference type="EMBL" id="JANUGW010000046">
    <property type="protein sequence ID" value="MCS0585542.1"/>
    <property type="molecule type" value="Genomic_DNA"/>
</dbReference>
<keyword evidence="2" id="KW-0378">Hydrolase</keyword>
<feature type="domain" description="AB hydrolase-1" evidence="1">
    <location>
        <begin position="28"/>
        <end position="266"/>
    </location>
</feature>
<protein>
    <submittedName>
        <fullName evidence="2">Alpha/beta hydrolase</fullName>
    </submittedName>
</protein>
<dbReference type="SUPFAM" id="SSF53474">
    <property type="entry name" value="alpha/beta-Hydrolases"/>
    <property type="match status" value="1"/>
</dbReference>